<feature type="chain" id="PRO_5035856841" evidence="1">
    <location>
        <begin position="23"/>
        <end position="89"/>
    </location>
</feature>
<evidence type="ECO:0000313" key="3">
    <source>
        <dbReference type="Proteomes" id="UP000005239"/>
    </source>
</evidence>
<keyword evidence="1" id="KW-0732">Signal</keyword>
<name>A0A8R1V0S4_PRIPA</name>
<feature type="signal peptide" evidence="1">
    <location>
        <begin position="1"/>
        <end position="22"/>
    </location>
</feature>
<organism evidence="2 3">
    <name type="scientific">Pristionchus pacificus</name>
    <name type="common">Parasitic nematode worm</name>
    <dbReference type="NCBI Taxonomy" id="54126"/>
    <lineage>
        <taxon>Eukaryota</taxon>
        <taxon>Metazoa</taxon>
        <taxon>Ecdysozoa</taxon>
        <taxon>Nematoda</taxon>
        <taxon>Chromadorea</taxon>
        <taxon>Rhabditida</taxon>
        <taxon>Rhabditina</taxon>
        <taxon>Diplogasteromorpha</taxon>
        <taxon>Diplogasteroidea</taxon>
        <taxon>Neodiplogasteridae</taxon>
        <taxon>Pristionchus</taxon>
    </lineage>
</organism>
<evidence type="ECO:0000313" key="2">
    <source>
        <dbReference type="EnsemblMetazoa" id="PPA45094.1"/>
    </source>
</evidence>
<reference evidence="3" key="1">
    <citation type="journal article" date="2008" name="Nat. Genet.">
        <title>The Pristionchus pacificus genome provides a unique perspective on nematode lifestyle and parasitism.</title>
        <authorList>
            <person name="Dieterich C."/>
            <person name="Clifton S.W."/>
            <person name="Schuster L.N."/>
            <person name="Chinwalla A."/>
            <person name="Delehaunty K."/>
            <person name="Dinkelacker I."/>
            <person name="Fulton L."/>
            <person name="Fulton R."/>
            <person name="Godfrey J."/>
            <person name="Minx P."/>
            <person name="Mitreva M."/>
            <person name="Roeseler W."/>
            <person name="Tian H."/>
            <person name="Witte H."/>
            <person name="Yang S.P."/>
            <person name="Wilson R.K."/>
            <person name="Sommer R.J."/>
        </authorList>
    </citation>
    <scope>NUCLEOTIDE SEQUENCE [LARGE SCALE GENOMIC DNA]</scope>
    <source>
        <strain evidence="3">PS312</strain>
    </source>
</reference>
<dbReference type="EnsemblMetazoa" id="PPA45094.1">
    <property type="protein sequence ID" value="PPA45094.1"/>
    <property type="gene ID" value="WBGene00283463"/>
</dbReference>
<evidence type="ECO:0000256" key="1">
    <source>
        <dbReference type="SAM" id="SignalP"/>
    </source>
</evidence>
<dbReference type="AlphaFoldDB" id="A0A8R1V0S4"/>
<proteinExistence type="predicted"/>
<dbReference type="Proteomes" id="UP000005239">
    <property type="component" value="Unassembled WGS sequence"/>
</dbReference>
<accession>A0A8R1V0S4</accession>
<reference evidence="2" key="2">
    <citation type="submission" date="2022-06" db="UniProtKB">
        <authorList>
            <consortium name="EnsemblMetazoa"/>
        </authorList>
    </citation>
    <scope>IDENTIFICATION</scope>
    <source>
        <strain evidence="2">PS312</strain>
    </source>
</reference>
<protein>
    <submittedName>
        <fullName evidence="2">Uncharacterized protein</fullName>
    </submittedName>
</protein>
<gene>
    <name evidence="2" type="primary">WBGene00283463</name>
</gene>
<keyword evidence="3" id="KW-1185">Reference proteome</keyword>
<sequence length="89" mass="9935">MTPVIIIIIEMLLLGQQPFAASESIPVLNNEWMYENPEPELTIKVDKSRLKCHLQKPSSPFGTLFGTGQSRLGSTSCRPACRFSYTESC</sequence>